<evidence type="ECO:0000313" key="2">
    <source>
        <dbReference type="EMBL" id="PSC04373.1"/>
    </source>
</evidence>
<dbReference type="InterPro" id="IPR038765">
    <property type="entry name" value="Papain-like_cys_pep_sf"/>
</dbReference>
<comment type="caution">
    <text evidence="2">The sequence shown here is derived from an EMBL/GenBank/DDBJ whole genome shotgun (WGS) entry which is preliminary data.</text>
</comment>
<dbReference type="PANTHER" id="PTHR33490">
    <property type="entry name" value="BLR5614 PROTEIN-RELATED"/>
    <property type="match status" value="1"/>
</dbReference>
<sequence length="272" mass="28974">MRIRVSHHATYRFDPPAKSLIQTLRLTPRNHETQFVVNWRLDADVDGRLRPGEDAFGNATHVLSAAGPIEQLTVSVDGVVQTQDAAGLVRGAVERFPPALYLRETPLTVADEDVQAFAEEAVQGCGTDRLDVLHQLMGAIHEGVERTPATAVATSAAEALAAGTGDSAALSHLFVSCARFLGAPARVVSGYLWSPETQVVAQGGHRWAEAHVPGLGWVGFDTLNKLCPTASYIRIAVGLDELGAAPIRSSHTASGASPAFRLRIDAQEQSQS</sequence>
<dbReference type="OrthoDB" id="9804023at2"/>
<dbReference type="PANTHER" id="PTHR33490:SF6">
    <property type="entry name" value="SLL1049 PROTEIN"/>
    <property type="match status" value="1"/>
</dbReference>
<dbReference type="Pfam" id="PF08379">
    <property type="entry name" value="Bact_transglu_N"/>
    <property type="match status" value="1"/>
</dbReference>
<dbReference type="Proteomes" id="UP000239772">
    <property type="component" value="Unassembled WGS sequence"/>
</dbReference>
<organism evidence="2 3">
    <name type="scientific">Alsobacter soli</name>
    <dbReference type="NCBI Taxonomy" id="2109933"/>
    <lineage>
        <taxon>Bacteria</taxon>
        <taxon>Pseudomonadati</taxon>
        <taxon>Pseudomonadota</taxon>
        <taxon>Alphaproteobacteria</taxon>
        <taxon>Hyphomicrobiales</taxon>
        <taxon>Alsobacteraceae</taxon>
        <taxon>Alsobacter</taxon>
    </lineage>
</organism>
<dbReference type="EMBL" id="PVZS01000014">
    <property type="protein sequence ID" value="PSC04373.1"/>
    <property type="molecule type" value="Genomic_DNA"/>
</dbReference>
<dbReference type="SUPFAM" id="SSF54001">
    <property type="entry name" value="Cysteine proteinases"/>
    <property type="match status" value="1"/>
</dbReference>
<accession>A0A2T1HRU9</accession>
<name>A0A2T1HRU9_9HYPH</name>
<dbReference type="SMART" id="SM00460">
    <property type="entry name" value="TGc"/>
    <property type="match status" value="1"/>
</dbReference>
<dbReference type="AlphaFoldDB" id="A0A2T1HRU9"/>
<dbReference type="InterPro" id="IPR002931">
    <property type="entry name" value="Transglutaminase-like"/>
</dbReference>
<proteinExistence type="predicted"/>
<dbReference type="Pfam" id="PF01841">
    <property type="entry name" value="Transglut_core"/>
    <property type="match status" value="1"/>
</dbReference>
<protein>
    <submittedName>
        <fullName evidence="2">Transglutaminase</fullName>
    </submittedName>
</protein>
<dbReference type="InterPro" id="IPR013589">
    <property type="entry name" value="Bac_transglu_N"/>
</dbReference>
<feature type="domain" description="Transglutaminase-like" evidence="1">
    <location>
        <begin position="159"/>
        <end position="224"/>
    </location>
</feature>
<dbReference type="RefSeq" id="WP_106337668.1">
    <property type="nucleotide sequence ID" value="NZ_PVZS01000014.1"/>
</dbReference>
<gene>
    <name evidence="2" type="ORF">SLNSH_14180</name>
</gene>
<reference evidence="3" key="1">
    <citation type="submission" date="2018-03" db="EMBL/GenBank/DDBJ databases">
        <authorList>
            <person name="Sun L."/>
            <person name="Liu H."/>
            <person name="Chen W."/>
            <person name="Huang K."/>
            <person name="Liu W."/>
            <person name="Gao X."/>
        </authorList>
    </citation>
    <scope>NUCLEOTIDE SEQUENCE [LARGE SCALE GENOMIC DNA]</scope>
    <source>
        <strain evidence="3">SH9</strain>
    </source>
</reference>
<evidence type="ECO:0000313" key="3">
    <source>
        <dbReference type="Proteomes" id="UP000239772"/>
    </source>
</evidence>
<evidence type="ECO:0000259" key="1">
    <source>
        <dbReference type="SMART" id="SM00460"/>
    </source>
</evidence>
<dbReference type="Gene3D" id="3.10.620.30">
    <property type="match status" value="1"/>
</dbReference>
<keyword evidence="3" id="KW-1185">Reference proteome</keyword>